<sequence length="114" mass="11488">MTATPGDWEFLSHGARDNLVLIAGQNLRAGTVLGRISASGLFTILAPAAADGSQNAAAILGQATDATGGNRSTSGLRTGPAEVLGNRLLWPAGITTPQRNAAISALAALGIKLR</sequence>
<evidence type="ECO:0000313" key="1">
    <source>
        <dbReference type="EMBL" id="MBC2669654.1"/>
    </source>
</evidence>
<dbReference type="Gene3D" id="2.40.300.10">
    <property type="entry name" value="Head decoration protein D"/>
    <property type="match status" value="1"/>
</dbReference>
<proteinExistence type="predicted"/>
<gene>
    <name evidence="1" type="ORF">H7F53_10910</name>
</gene>
<dbReference type="EMBL" id="JACLAX010000009">
    <property type="protein sequence ID" value="MBC2669654.1"/>
    <property type="molecule type" value="Genomic_DNA"/>
</dbReference>
<accession>A0A7X1FZE3</accession>
<dbReference type="RefSeq" id="WP_185679511.1">
    <property type="nucleotide sequence ID" value="NZ_JACLAX010000009.1"/>
</dbReference>
<comment type="caution">
    <text evidence="1">The sequence shown here is derived from an EMBL/GenBank/DDBJ whole genome shotgun (WGS) entry which is preliminary data.</text>
</comment>
<dbReference type="Proteomes" id="UP000551327">
    <property type="component" value="Unassembled WGS sequence"/>
</dbReference>
<organism evidence="1 2">
    <name type="scientific">Novosphingobium piscinae</name>
    <dbReference type="NCBI Taxonomy" id="1507448"/>
    <lineage>
        <taxon>Bacteria</taxon>
        <taxon>Pseudomonadati</taxon>
        <taxon>Pseudomonadota</taxon>
        <taxon>Alphaproteobacteria</taxon>
        <taxon>Sphingomonadales</taxon>
        <taxon>Sphingomonadaceae</taxon>
        <taxon>Novosphingobium</taxon>
    </lineage>
</organism>
<dbReference type="AlphaFoldDB" id="A0A7X1FZE3"/>
<dbReference type="Pfam" id="PF02924">
    <property type="entry name" value="HDPD"/>
    <property type="match status" value="1"/>
</dbReference>
<reference evidence="1 2" key="1">
    <citation type="submission" date="2020-08" db="EMBL/GenBank/DDBJ databases">
        <title>The genome sequence of type strain Novosphingobium piscinae KCTC 42194.</title>
        <authorList>
            <person name="Liu Y."/>
        </authorList>
    </citation>
    <scope>NUCLEOTIDE SEQUENCE [LARGE SCALE GENOMIC DNA]</scope>
    <source>
        <strain evidence="1 2">KCTC 42194</strain>
    </source>
</reference>
<name>A0A7X1FZE3_9SPHN</name>
<keyword evidence="2" id="KW-1185">Reference proteome</keyword>
<protein>
    <submittedName>
        <fullName evidence="1">Head decoration protein</fullName>
    </submittedName>
</protein>
<evidence type="ECO:0000313" key="2">
    <source>
        <dbReference type="Proteomes" id="UP000551327"/>
    </source>
</evidence>
<dbReference type="InterPro" id="IPR004195">
    <property type="entry name" value="Head_decoration_D"/>
</dbReference>